<dbReference type="Pfam" id="PF11153">
    <property type="entry name" value="DUF2931"/>
    <property type="match status" value="1"/>
</dbReference>
<accession>A0A250KI45</accession>
<dbReference type="InterPro" id="IPR021326">
    <property type="entry name" value="DUF2931"/>
</dbReference>
<organism evidence="2 3">
    <name type="scientific">Prevotella melaninogenica</name>
    <dbReference type="NCBI Taxonomy" id="28132"/>
    <lineage>
        <taxon>Bacteria</taxon>
        <taxon>Pseudomonadati</taxon>
        <taxon>Bacteroidota</taxon>
        <taxon>Bacteroidia</taxon>
        <taxon>Bacteroidales</taxon>
        <taxon>Prevotellaceae</taxon>
        <taxon>Prevotella</taxon>
    </lineage>
</organism>
<reference evidence="2 3" key="1">
    <citation type="submission" date="2017-05" db="EMBL/GenBank/DDBJ databases">
        <title>whole genome sequence of Prevotella melaninogenica GAI 07411.</title>
        <authorList>
            <person name="Kondo Y."/>
            <person name="Hoshino T."/>
        </authorList>
    </citation>
    <scope>NUCLEOTIDE SEQUENCE [LARGE SCALE GENOMIC DNA]</scope>
    <source>
        <strain evidence="2 3">GAI 07411</strain>
    </source>
</reference>
<gene>
    <name evidence="2" type="ORF">PMEL_200129</name>
</gene>
<dbReference type="Proteomes" id="UP000267517">
    <property type="component" value="Chromosome II"/>
</dbReference>
<feature type="chain" id="PRO_5013281566" description="DUF2931 family protein" evidence="1">
    <location>
        <begin position="25"/>
        <end position="389"/>
    </location>
</feature>
<evidence type="ECO:0000313" key="2">
    <source>
        <dbReference type="EMBL" id="BBA29614.1"/>
    </source>
</evidence>
<protein>
    <recommendedName>
        <fullName evidence="4">DUF2931 family protein</fullName>
    </recommendedName>
</protein>
<evidence type="ECO:0008006" key="4">
    <source>
        <dbReference type="Google" id="ProtNLM"/>
    </source>
</evidence>
<evidence type="ECO:0000256" key="1">
    <source>
        <dbReference type="SAM" id="SignalP"/>
    </source>
</evidence>
<dbReference type="AlphaFoldDB" id="A0A250KI45"/>
<feature type="signal peptide" evidence="1">
    <location>
        <begin position="1"/>
        <end position="24"/>
    </location>
</feature>
<dbReference type="OrthoDB" id="5702951at2"/>
<evidence type="ECO:0000313" key="3">
    <source>
        <dbReference type="Proteomes" id="UP000267517"/>
    </source>
</evidence>
<keyword evidence="1" id="KW-0732">Signal</keyword>
<dbReference type="EMBL" id="AP018050">
    <property type="protein sequence ID" value="BBA29614.1"/>
    <property type="molecule type" value="Genomic_DNA"/>
</dbReference>
<sequence length="389" mass="44361">MKRITILNYLTLLLLFFCCTSCDSKRTMDNMKNDSLFVWQPALTAPKYYPVEAQYARVMVGKDMNISMGETNVGYGLGNGFSTIDFGAGDGGLSIPTGLDVLWLSFAEKKFYRFKQDFSKEIQEKILKYFQRGLYDDKERYSCFVVTLLPGGKIWLSLVGTSLNRTVCDSLQAEEVWMSLKDFKEDYYQAFGTLDSLCTSGLSDYDGATENLNINGIPLGLWDKYAKRYPYDINIRFEDKNAILKSESQRAEEVDAEAVAYFSTGEYYELRLNKGVYDRPALQKLILSWCVGETCYHGEFFFDEEEVLKAFPAVFASDGQIMAGSLNIEISKYNNRFIISLVSGGKHYQLKDTKIHVFCQKGGDNEFDAQVVYNNHRDIHSDDIQFIGE</sequence>
<proteinExistence type="predicted"/>
<name>A0A250KI45_9BACT</name>